<dbReference type="GO" id="GO:0005524">
    <property type="term" value="F:ATP binding"/>
    <property type="evidence" value="ECO:0007669"/>
    <property type="project" value="UniProtKB-KW"/>
</dbReference>
<evidence type="ECO:0000256" key="5">
    <source>
        <dbReference type="ARBA" id="ARBA00022840"/>
    </source>
</evidence>
<dbReference type="FunFam" id="2.60.200.30:FF:000009">
    <property type="entry name" value="Poly(P)/ATP NAD kinase"/>
    <property type="match status" value="1"/>
</dbReference>
<keyword evidence="2" id="KW-0808">Transferase</keyword>
<dbReference type="PANTHER" id="PTHR20275">
    <property type="entry name" value="NAD KINASE"/>
    <property type="match status" value="1"/>
</dbReference>
<proteinExistence type="inferred from homology"/>
<evidence type="ECO:0000256" key="7">
    <source>
        <dbReference type="ARBA" id="ARBA00023027"/>
    </source>
</evidence>
<dbReference type="InterPro" id="IPR016064">
    <property type="entry name" value="NAD/diacylglycerol_kinase_sf"/>
</dbReference>
<dbReference type="Gene3D" id="3.40.50.10330">
    <property type="entry name" value="Probable inorganic polyphosphate/atp-NAD kinase, domain 1"/>
    <property type="match status" value="1"/>
</dbReference>
<dbReference type="OMA" id="LNEMCIK"/>
<dbReference type="PANTHER" id="PTHR20275:SF0">
    <property type="entry name" value="NAD KINASE"/>
    <property type="match status" value="1"/>
</dbReference>
<dbReference type="Pfam" id="PF20143">
    <property type="entry name" value="NAD_kinase_C"/>
    <property type="match status" value="1"/>
</dbReference>
<dbReference type="InterPro" id="IPR017438">
    <property type="entry name" value="ATP-NAD_kinase_N"/>
</dbReference>
<dbReference type="InParanoid" id="A0A078ARR4"/>
<dbReference type="HAMAP" id="MF_00361">
    <property type="entry name" value="NAD_kinase"/>
    <property type="match status" value="1"/>
</dbReference>
<evidence type="ECO:0000256" key="3">
    <source>
        <dbReference type="ARBA" id="ARBA00022741"/>
    </source>
</evidence>
<keyword evidence="9" id="KW-1185">Reference proteome</keyword>
<dbReference type="OrthoDB" id="24581at2759"/>
<evidence type="ECO:0000256" key="1">
    <source>
        <dbReference type="ARBA" id="ARBA00010995"/>
    </source>
</evidence>
<gene>
    <name evidence="8" type="primary">Contig15818.g16860</name>
    <name evidence="8" type="ORF">STYLEM_12929</name>
</gene>
<dbReference type="GO" id="GO:0006741">
    <property type="term" value="P:NADP+ biosynthetic process"/>
    <property type="evidence" value="ECO:0007669"/>
    <property type="project" value="InterPro"/>
</dbReference>
<keyword evidence="6" id="KW-0521">NADP</keyword>
<dbReference type="Gene3D" id="2.60.200.30">
    <property type="entry name" value="Probable inorganic polyphosphate/atp-NAD kinase, domain 2"/>
    <property type="match status" value="1"/>
</dbReference>
<comment type="similarity">
    <text evidence="1">Belongs to the NAD kinase family.</text>
</comment>
<dbReference type="InterPro" id="IPR002504">
    <property type="entry name" value="NADK"/>
</dbReference>
<keyword evidence="4 8" id="KW-0418">Kinase</keyword>
<dbReference type="InterPro" id="IPR017437">
    <property type="entry name" value="ATP-NAD_kinase_PpnK-typ_C"/>
</dbReference>
<evidence type="ECO:0000256" key="6">
    <source>
        <dbReference type="ARBA" id="ARBA00022857"/>
    </source>
</evidence>
<keyword evidence="7" id="KW-0520">NAD</keyword>
<evidence type="ECO:0000313" key="8">
    <source>
        <dbReference type="EMBL" id="CDW83877.1"/>
    </source>
</evidence>
<name>A0A078ARR4_STYLE</name>
<dbReference type="GO" id="GO:0019674">
    <property type="term" value="P:NAD+ metabolic process"/>
    <property type="evidence" value="ECO:0007669"/>
    <property type="project" value="InterPro"/>
</dbReference>
<dbReference type="EMBL" id="CCKQ01012269">
    <property type="protein sequence ID" value="CDW83877.1"/>
    <property type="molecule type" value="Genomic_DNA"/>
</dbReference>
<reference evidence="8 9" key="1">
    <citation type="submission" date="2014-06" db="EMBL/GenBank/DDBJ databases">
        <authorList>
            <person name="Swart Estienne"/>
        </authorList>
    </citation>
    <scope>NUCLEOTIDE SEQUENCE [LARGE SCALE GENOMIC DNA]</scope>
    <source>
        <strain evidence="8 9">130c</strain>
    </source>
</reference>
<dbReference type="AlphaFoldDB" id="A0A078ARR4"/>
<evidence type="ECO:0000256" key="2">
    <source>
        <dbReference type="ARBA" id="ARBA00022679"/>
    </source>
</evidence>
<keyword evidence="3" id="KW-0547">Nucleotide-binding</keyword>
<organism evidence="8 9">
    <name type="scientific">Stylonychia lemnae</name>
    <name type="common">Ciliate</name>
    <dbReference type="NCBI Taxonomy" id="5949"/>
    <lineage>
        <taxon>Eukaryota</taxon>
        <taxon>Sar</taxon>
        <taxon>Alveolata</taxon>
        <taxon>Ciliophora</taxon>
        <taxon>Intramacronucleata</taxon>
        <taxon>Spirotrichea</taxon>
        <taxon>Stichotrichia</taxon>
        <taxon>Sporadotrichida</taxon>
        <taxon>Oxytrichidae</taxon>
        <taxon>Stylonychinae</taxon>
        <taxon>Stylonychia</taxon>
    </lineage>
</organism>
<dbReference type="Proteomes" id="UP000039865">
    <property type="component" value="Unassembled WGS sequence"/>
</dbReference>
<evidence type="ECO:0000313" key="9">
    <source>
        <dbReference type="Proteomes" id="UP000039865"/>
    </source>
</evidence>
<sequence length="314" mass="35678">MVYVEQWLIDKLKEYQNENKNVDLRIEDLYIFSIKNDDELKTIKYLITLGGDGTILYAAKQFHGDYIPPIISFTMGSLSYLCNFDFNDHQTVITNILFNSFKGDQTKDPCLDLRMRLKIEVSDNPMRKIYKGGQLENYEEILIQNYHVINEIVIDRGPSPYCVQVEIFIDNNYFTTLVGDGLIISTPTGSTAYNLAAGGSIMQSNVPAISLTPLAPHSLSFRPLILPENIEIKLRKPQDGRTSAWVSLDGATRFELKDDESVTVRASTHAVAFITNPVDNLTALWSQRLTKLLNWNCRPQMKSLKKISSDEEPK</sequence>
<dbReference type="SUPFAM" id="SSF111331">
    <property type="entry name" value="NAD kinase/diacylglycerol kinase-like"/>
    <property type="match status" value="1"/>
</dbReference>
<accession>A0A078ARR4</accession>
<dbReference type="Pfam" id="PF01513">
    <property type="entry name" value="NAD_kinase"/>
    <property type="match status" value="1"/>
</dbReference>
<protein>
    <submittedName>
        <fullName evidence="8">Nad kinase-like</fullName>
    </submittedName>
</protein>
<evidence type="ECO:0000256" key="4">
    <source>
        <dbReference type="ARBA" id="ARBA00022777"/>
    </source>
</evidence>
<dbReference type="GO" id="GO:0003951">
    <property type="term" value="F:NAD+ kinase activity"/>
    <property type="evidence" value="ECO:0007669"/>
    <property type="project" value="InterPro"/>
</dbReference>
<keyword evidence="5" id="KW-0067">ATP-binding</keyword>